<accession>A0A9P6CKN1</accession>
<feature type="transmembrane region" description="Helical" evidence="6">
    <location>
        <begin position="43"/>
        <end position="65"/>
    </location>
</feature>
<evidence type="ECO:0000313" key="8">
    <source>
        <dbReference type="Proteomes" id="UP000807353"/>
    </source>
</evidence>
<gene>
    <name evidence="7" type="ORF">BDZ94DRAFT_1257829</name>
</gene>
<feature type="transmembrane region" description="Helical" evidence="6">
    <location>
        <begin position="12"/>
        <end position="31"/>
    </location>
</feature>
<feature type="transmembrane region" description="Helical" evidence="6">
    <location>
        <begin position="135"/>
        <end position="158"/>
    </location>
</feature>
<keyword evidence="4 6" id="KW-1133">Transmembrane helix</keyword>
<proteinExistence type="inferred from homology"/>
<keyword evidence="5 6" id="KW-0472">Membrane</keyword>
<dbReference type="EMBL" id="MU150258">
    <property type="protein sequence ID" value="KAF9463943.1"/>
    <property type="molecule type" value="Genomic_DNA"/>
</dbReference>
<dbReference type="OrthoDB" id="432685at2759"/>
<feature type="transmembrane region" description="Helical" evidence="6">
    <location>
        <begin position="201"/>
        <end position="220"/>
    </location>
</feature>
<feature type="transmembrane region" description="Helical" evidence="6">
    <location>
        <begin position="232"/>
        <end position="257"/>
    </location>
</feature>
<evidence type="ECO:0000256" key="3">
    <source>
        <dbReference type="ARBA" id="ARBA00022692"/>
    </source>
</evidence>
<evidence type="ECO:0000256" key="1">
    <source>
        <dbReference type="ARBA" id="ARBA00004141"/>
    </source>
</evidence>
<comment type="subcellular location">
    <subcellularLocation>
        <location evidence="1">Membrane</location>
        <topology evidence="1">Multi-pass membrane protein</topology>
    </subcellularLocation>
</comment>
<evidence type="ECO:0000256" key="4">
    <source>
        <dbReference type="ARBA" id="ARBA00022989"/>
    </source>
</evidence>
<evidence type="ECO:0000256" key="5">
    <source>
        <dbReference type="ARBA" id="ARBA00023136"/>
    </source>
</evidence>
<evidence type="ECO:0000313" key="7">
    <source>
        <dbReference type="EMBL" id="KAF9463943.1"/>
    </source>
</evidence>
<dbReference type="AlphaFoldDB" id="A0A9P6CKN1"/>
<feature type="transmembrane region" description="Helical" evidence="6">
    <location>
        <begin position="102"/>
        <end position="123"/>
    </location>
</feature>
<comment type="similarity">
    <text evidence="2">Belongs to the UPF0014 family.</text>
</comment>
<organism evidence="7 8">
    <name type="scientific">Collybia nuda</name>
    <dbReference type="NCBI Taxonomy" id="64659"/>
    <lineage>
        <taxon>Eukaryota</taxon>
        <taxon>Fungi</taxon>
        <taxon>Dikarya</taxon>
        <taxon>Basidiomycota</taxon>
        <taxon>Agaricomycotina</taxon>
        <taxon>Agaricomycetes</taxon>
        <taxon>Agaricomycetidae</taxon>
        <taxon>Agaricales</taxon>
        <taxon>Tricholomatineae</taxon>
        <taxon>Clitocybaceae</taxon>
        <taxon>Collybia</taxon>
    </lineage>
</organism>
<evidence type="ECO:0000256" key="6">
    <source>
        <dbReference type="SAM" id="Phobius"/>
    </source>
</evidence>
<comment type="caution">
    <text evidence="7">The sequence shown here is derived from an EMBL/GenBank/DDBJ whole genome shotgun (WGS) entry which is preliminary data.</text>
</comment>
<dbReference type="PANTHER" id="PTHR30028">
    <property type="entry name" value="UPF0014 INNER MEMBRANE PROTEIN YBBM-RELATED"/>
    <property type="match status" value="1"/>
</dbReference>
<feature type="transmembrane region" description="Helical" evidence="6">
    <location>
        <begin position="71"/>
        <end position="90"/>
    </location>
</feature>
<name>A0A9P6CKN1_9AGAR</name>
<keyword evidence="3 6" id="KW-0812">Transmembrane</keyword>
<dbReference type="PANTHER" id="PTHR30028:SF0">
    <property type="entry name" value="PROTEIN ALUMINUM SENSITIVE 3"/>
    <property type="match status" value="1"/>
</dbReference>
<sequence>MLAPEPGRSNVVLEWSNVGLAFLFVSFNILLSNTFGLGLGRLVLVSALRCALQLAVVAVLLHRIFATDNPWVVAGIAFLLNNLAAFEIVVNRSTSRHQYMFPSVLIGMVGSTIPISMVGIRFALSVQPFWEPIHYVPIVGMLCGSAISGIVLSVSHILKELQENRDKVEVYLAFGATRMEACRPIAIDALKVALTPVLNQMSVVGLIAIPGTMTGAILGGASVQQAAKLQTIIMFMISSSTCLATLFTTFAVIAVAVDTEHRIRMDRIDCREHGIWRAREWIGKKLVWSVKKAACGWREKDIKMLSEHTPLLSGE</sequence>
<protein>
    <submittedName>
        <fullName evidence="7">UPF0014-domain-containing protein</fullName>
    </submittedName>
</protein>
<dbReference type="GO" id="GO:0005886">
    <property type="term" value="C:plasma membrane"/>
    <property type="evidence" value="ECO:0007669"/>
    <property type="project" value="TreeGrafter"/>
</dbReference>
<reference evidence="7" key="1">
    <citation type="submission" date="2020-11" db="EMBL/GenBank/DDBJ databases">
        <authorList>
            <consortium name="DOE Joint Genome Institute"/>
            <person name="Ahrendt S."/>
            <person name="Riley R."/>
            <person name="Andreopoulos W."/>
            <person name="Labutti K."/>
            <person name="Pangilinan J."/>
            <person name="Ruiz-Duenas F.J."/>
            <person name="Barrasa J.M."/>
            <person name="Sanchez-Garcia M."/>
            <person name="Camarero S."/>
            <person name="Miyauchi S."/>
            <person name="Serrano A."/>
            <person name="Linde D."/>
            <person name="Babiker R."/>
            <person name="Drula E."/>
            <person name="Ayuso-Fernandez I."/>
            <person name="Pacheco R."/>
            <person name="Padilla G."/>
            <person name="Ferreira P."/>
            <person name="Barriuso J."/>
            <person name="Kellner H."/>
            <person name="Castanera R."/>
            <person name="Alfaro M."/>
            <person name="Ramirez L."/>
            <person name="Pisabarro A.G."/>
            <person name="Kuo A."/>
            <person name="Tritt A."/>
            <person name="Lipzen A."/>
            <person name="He G."/>
            <person name="Yan M."/>
            <person name="Ng V."/>
            <person name="Cullen D."/>
            <person name="Martin F."/>
            <person name="Rosso M.-N."/>
            <person name="Henrissat B."/>
            <person name="Hibbett D."/>
            <person name="Martinez A.T."/>
            <person name="Grigoriev I.V."/>
        </authorList>
    </citation>
    <scope>NUCLEOTIDE SEQUENCE</scope>
    <source>
        <strain evidence="7">CBS 247.69</strain>
    </source>
</reference>
<evidence type="ECO:0000256" key="2">
    <source>
        <dbReference type="ARBA" id="ARBA00005268"/>
    </source>
</evidence>
<dbReference type="Proteomes" id="UP000807353">
    <property type="component" value="Unassembled WGS sequence"/>
</dbReference>
<dbReference type="InterPro" id="IPR005226">
    <property type="entry name" value="UPF0014_fam"/>
</dbReference>
<dbReference type="Pfam" id="PF03649">
    <property type="entry name" value="UPF0014"/>
    <property type="match status" value="1"/>
</dbReference>
<keyword evidence="8" id="KW-1185">Reference proteome</keyword>